<reference evidence="9" key="1">
    <citation type="submission" date="2020-10" db="EMBL/GenBank/DDBJ databases">
        <authorList>
            <person name="Gilroy R."/>
        </authorList>
    </citation>
    <scope>NUCLEOTIDE SEQUENCE</scope>
    <source>
        <strain evidence="9">ChiGjej1B1-24693</strain>
    </source>
</reference>
<comment type="subcellular location">
    <subcellularLocation>
        <location evidence="1">Cell membrane</location>
        <topology evidence="1">Multi-pass membrane protein</topology>
    </subcellularLocation>
</comment>
<protein>
    <submittedName>
        <fullName evidence="9">DoxX family protein</fullName>
    </submittedName>
</protein>
<dbReference type="PANTHER" id="PTHR33452:SF1">
    <property type="entry name" value="INNER MEMBRANE PROTEIN YPHA-RELATED"/>
    <property type="match status" value="1"/>
</dbReference>
<accession>A0A9D1GYA3</accession>
<dbReference type="PANTHER" id="PTHR33452">
    <property type="entry name" value="OXIDOREDUCTASE CATD-RELATED"/>
    <property type="match status" value="1"/>
</dbReference>
<feature type="transmembrane region" description="Helical" evidence="8">
    <location>
        <begin position="240"/>
        <end position="258"/>
    </location>
</feature>
<evidence type="ECO:0000256" key="7">
    <source>
        <dbReference type="SAM" id="MobiDB-lite"/>
    </source>
</evidence>
<evidence type="ECO:0000256" key="5">
    <source>
        <dbReference type="ARBA" id="ARBA00022989"/>
    </source>
</evidence>
<evidence type="ECO:0000313" key="9">
    <source>
        <dbReference type="EMBL" id="HIT75714.1"/>
    </source>
</evidence>
<evidence type="ECO:0000256" key="8">
    <source>
        <dbReference type="SAM" id="Phobius"/>
    </source>
</evidence>
<organism evidence="9 10">
    <name type="scientific">Candidatus Avipropionibacterium avicola</name>
    <dbReference type="NCBI Taxonomy" id="2840701"/>
    <lineage>
        <taxon>Bacteria</taxon>
        <taxon>Bacillati</taxon>
        <taxon>Actinomycetota</taxon>
        <taxon>Actinomycetes</taxon>
        <taxon>Propionibacteriales</taxon>
        <taxon>Propionibacteriaceae</taxon>
        <taxon>Propionibacteriaceae incertae sedis</taxon>
        <taxon>Candidatus Avipropionibacterium</taxon>
    </lineage>
</organism>
<keyword evidence="3" id="KW-1003">Cell membrane</keyword>
<gene>
    <name evidence="9" type="ORF">IAA98_09025</name>
</gene>
<evidence type="ECO:0000256" key="6">
    <source>
        <dbReference type="ARBA" id="ARBA00023136"/>
    </source>
</evidence>
<dbReference type="Proteomes" id="UP000886842">
    <property type="component" value="Unassembled WGS sequence"/>
</dbReference>
<feature type="transmembrane region" description="Helical" evidence="8">
    <location>
        <begin position="166"/>
        <end position="189"/>
    </location>
</feature>
<keyword evidence="4 8" id="KW-0812">Transmembrane</keyword>
<proteinExistence type="inferred from homology"/>
<feature type="region of interest" description="Disordered" evidence="7">
    <location>
        <begin position="121"/>
        <end position="150"/>
    </location>
</feature>
<evidence type="ECO:0000256" key="3">
    <source>
        <dbReference type="ARBA" id="ARBA00022475"/>
    </source>
</evidence>
<dbReference type="InterPro" id="IPR051907">
    <property type="entry name" value="DoxX-like_oxidoreductase"/>
</dbReference>
<feature type="transmembrane region" description="Helical" evidence="8">
    <location>
        <begin position="209"/>
        <end position="233"/>
    </location>
</feature>
<feature type="region of interest" description="Disordered" evidence="7">
    <location>
        <begin position="1"/>
        <end position="57"/>
    </location>
</feature>
<comment type="similarity">
    <text evidence="2">Belongs to the DoxX family.</text>
</comment>
<evidence type="ECO:0000256" key="1">
    <source>
        <dbReference type="ARBA" id="ARBA00004651"/>
    </source>
</evidence>
<evidence type="ECO:0000256" key="2">
    <source>
        <dbReference type="ARBA" id="ARBA00006679"/>
    </source>
</evidence>
<dbReference type="Pfam" id="PF07681">
    <property type="entry name" value="DoxX"/>
    <property type="match status" value="1"/>
</dbReference>
<dbReference type="InterPro" id="IPR032808">
    <property type="entry name" value="DoxX"/>
</dbReference>
<evidence type="ECO:0000313" key="10">
    <source>
        <dbReference type="Proteomes" id="UP000886842"/>
    </source>
</evidence>
<feature type="transmembrane region" description="Helical" evidence="8">
    <location>
        <begin position="278"/>
        <end position="297"/>
    </location>
</feature>
<evidence type="ECO:0000256" key="4">
    <source>
        <dbReference type="ARBA" id="ARBA00022692"/>
    </source>
</evidence>
<sequence>MPNDTVTPAGVPEQGRDAGVAEQDDTVAGVAGHDSAVADDGATVERATVGTDPADDQTTVLTDTGGDATYEQADSGDATMVMPAAEGDPDVEHRITRDELYARQDRQGERERLAAIRAEHEAATGQNEPVAPAGAGGSGAAAATTTAAKPLTRKERRQLTPVTDRFFGSLGLLVLRWTLAVAFGAHGVQKLLSMDQTAQFFDSLQLLGMPLPAASALAIATGVAEVMIAVSLIFGFLTRFAGIGMLLIGVGALLMVKWTEVPNPLAAGASGVEGELELILAGAGVLFLCLGAGGWSLDRLFRRDRPSGLESEEA</sequence>
<dbReference type="AlphaFoldDB" id="A0A9D1GYA3"/>
<name>A0A9D1GYA3_9ACTN</name>
<reference evidence="9" key="2">
    <citation type="journal article" date="2021" name="PeerJ">
        <title>Extensive microbial diversity within the chicken gut microbiome revealed by metagenomics and culture.</title>
        <authorList>
            <person name="Gilroy R."/>
            <person name="Ravi A."/>
            <person name="Getino M."/>
            <person name="Pursley I."/>
            <person name="Horton D.L."/>
            <person name="Alikhan N.F."/>
            <person name="Baker D."/>
            <person name="Gharbi K."/>
            <person name="Hall N."/>
            <person name="Watson M."/>
            <person name="Adriaenssens E.M."/>
            <person name="Foster-Nyarko E."/>
            <person name="Jarju S."/>
            <person name="Secka A."/>
            <person name="Antonio M."/>
            <person name="Oren A."/>
            <person name="Chaudhuri R.R."/>
            <person name="La Ragione R."/>
            <person name="Hildebrand F."/>
            <person name="Pallen M.J."/>
        </authorList>
    </citation>
    <scope>NUCLEOTIDE SEQUENCE</scope>
    <source>
        <strain evidence="9">ChiGjej1B1-24693</strain>
    </source>
</reference>
<keyword evidence="5 8" id="KW-1133">Transmembrane helix</keyword>
<dbReference type="EMBL" id="DVLP01000271">
    <property type="protein sequence ID" value="HIT75714.1"/>
    <property type="molecule type" value="Genomic_DNA"/>
</dbReference>
<keyword evidence="6 8" id="KW-0472">Membrane</keyword>
<comment type="caution">
    <text evidence="9">The sequence shown here is derived from an EMBL/GenBank/DDBJ whole genome shotgun (WGS) entry which is preliminary data.</text>
</comment>
<dbReference type="GO" id="GO:0005886">
    <property type="term" value="C:plasma membrane"/>
    <property type="evidence" value="ECO:0007669"/>
    <property type="project" value="UniProtKB-SubCell"/>
</dbReference>